<dbReference type="EMBL" id="AMZH03015249">
    <property type="protein sequence ID" value="RRT46358.1"/>
    <property type="molecule type" value="Genomic_DNA"/>
</dbReference>
<evidence type="ECO:0000313" key="2">
    <source>
        <dbReference type="EMBL" id="RRT46358.1"/>
    </source>
</evidence>
<comment type="caution">
    <text evidence="2">The sequence shown here is derived from an EMBL/GenBank/DDBJ whole genome shotgun (WGS) entry which is preliminary data.</text>
</comment>
<feature type="compositionally biased region" description="Low complexity" evidence="1">
    <location>
        <begin position="152"/>
        <end position="168"/>
    </location>
</feature>
<accession>A0A426Y3K1</accession>
<reference evidence="2 3" key="1">
    <citation type="journal article" date="2014" name="Agronomy (Basel)">
        <title>A Draft Genome Sequence for Ensete ventricosum, the Drought-Tolerant Tree Against Hunger.</title>
        <authorList>
            <person name="Harrison J."/>
            <person name="Moore K.A."/>
            <person name="Paszkiewicz K."/>
            <person name="Jones T."/>
            <person name="Grant M."/>
            <person name="Ambacheew D."/>
            <person name="Muzemil S."/>
            <person name="Studholme D.J."/>
        </authorList>
    </citation>
    <scope>NUCLEOTIDE SEQUENCE [LARGE SCALE GENOMIC DNA]</scope>
</reference>
<evidence type="ECO:0000313" key="3">
    <source>
        <dbReference type="Proteomes" id="UP000287651"/>
    </source>
</evidence>
<organism evidence="2 3">
    <name type="scientific">Ensete ventricosum</name>
    <name type="common">Abyssinian banana</name>
    <name type="synonym">Musa ensete</name>
    <dbReference type="NCBI Taxonomy" id="4639"/>
    <lineage>
        <taxon>Eukaryota</taxon>
        <taxon>Viridiplantae</taxon>
        <taxon>Streptophyta</taxon>
        <taxon>Embryophyta</taxon>
        <taxon>Tracheophyta</taxon>
        <taxon>Spermatophyta</taxon>
        <taxon>Magnoliopsida</taxon>
        <taxon>Liliopsida</taxon>
        <taxon>Zingiberales</taxon>
        <taxon>Musaceae</taxon>
        <taxon>Ensete</taxon>
    </lineage>
</organism>
<sequence length="168" mass="17587">MIGAMKLQLDDGPRSSLGIRPGSDDVVGPCWEFARRFAEGIGKLAGNTSGDRQKKSERLAVRMPEAVGLARRATVRPPVPWTQGGCQQLSAVEPPKSGSKRNEERGQPVGAVGARGRNRLQRDARKGLPPVASPQGPTTSGQPTRGYSPWPGLSLAGATASATRAAAP</sequence>
<proteinExistence type="predicted"/>
<feature type="region of interest" description="Disordered" evidence="1">
    <location>
        <begin position="75"/>
        <end position="168"/>
    </location>
</feature>
<feature type="compositionally biased region" description="Polar residues" evidence="1">
    <location>
        <begin position="135"/>
        <end position="145"/>
    </location>
</feature>
<protein>
    <submittedName>
        <fullName evidence="2">Uncharacterized protein</fullName>
    </submittedName>
</protein>
<feature type="region of interest" description="Disordered" evidence="1">
    <location>
        <begin position="1"/>
        <end position="21"/>
    </location>
</feature>
<gene>
    <name evidence="2" type="ORF">B296_00018122</name>
</gene>
<evidence type="ECO:0000256" key="1">
    <source>
        <dbReference type="SAM" id="MobiDB-lite"/>
    </source>
</evidence>
<dbReference type="Proteomes" id="UP000287651">
    <property type="component" value="Unassembled WGS sequence"/>
</dbReference>
<name>A0A426Y3K1_ENSVE</name>
<dbReference type="AlphaFoldDB" id="A0A426Y3K1"/>